<dbReference type="GO" id="GO:0051015">
    <property type="term" value="F:actin filament binding"/>
    <property type="evidence" value="ECO:0007669"/>
    <property type="project" value="InterPro"/>
</dbReference>
<dbReference type="GO" id="GO:0030139">
    <property type="term" value="C:endocytic vesicle"/>
    <property type="evidence" value="ECO:0007669"/>
    <property type="project" value="TreeGrafter"/>
</dbReference>
<evidence type="ECO:0000313" key="16">
    <source>
        <dbReference type="Proteomes" id="UP000186922"/>
    </source>
</evidence>
<dbReference type="AlphaFoldDB" id="A0A1D1VA86"/>
<dbReference type="InterPro" id="IPR036114">
    <property type="entry name" value="MYSc_Myo6"/>
</dbReference>
<dbReference type="PANTHER" id="PTHR13140">
    <property type="entry name" value="MYOSIN"/>
    <property type="match status" value="1"/>
</dbReference>
<reference evidence="15 16" key="1">
    <citation type="journal article" date="2016" name="Nat. Commun.">
        <title>Extremotolerant tardigrade genome and improved radiotolerance of human cultured cells by tardigrade-unique protein.</title>
        <authorList>
            <person name="Hashimoto T."/>
            <person name="Horikawa D.D."/>
            <person name="Saito Y."/>
            <person name="Kuwahara H."/>
            <person name="Kozuka-Hata H."/>
            <person name="Shin-I T."/>
            <person name="Minakuchi Y."/>
            <person name="Ohishi K."/>
            <person name="Motoyama A."/>
            <person name="Aizu T."/>
            <person name="Enomoto A."/>
            <person name="Kondo K."/>
            <person name="Tanaka S."/>
            <person name="Hara Y."/>
            <person name="Koshikawa S."/>
            <person name="Sagara H."/>
            <person name="Miura T."/>
            <person name="Yokobori S."/>
            <person name="Miyagawa K."/>
            <person name="Suzuki Y."/>
            <person name="Kubo T."/>
            <person name="Oyama M."/>
            <person name="Kohara Y."/>
            <person name="Fujiyama A."/>
            <person name="Arakawa K."/>
            <person name="Katayama T."/>
            <person name="Toyoda A."/>
            <person name="Kunieda T."/>
        </authorList>
    </citation>
    <scope>NUCLEOTIDE SEQUENCE [LARGE SCALE GENOMIC DNA]</scope>
    <source>
        <strain evidence="15 16">YOKOZUNA-1</strain>
    </source>
</reference>
<feature type="domain" description="Myosin motor" evidence="13">
    <location>
        <begin position="60"/>
        <end position="767"/>
    </location>
</feature>
<comment type="similarity">
    <text evidence="2 11">Belongs to the TRAFAC class myosin-kinesin ATPase superfamily. Myosin family.</text>
</comment>
<evidence type="ECO:0000256" key="4">
    <source>
        <dbReference type="ARBA" id="ARBA00022553"/>
    </source>
</evidence>
<keyword evidence="9 11" id="KW-0505">Motor protein</keyword>
<evidence type="ECO:0000256" key="1">
    <source>
        <dbReference type="ARBA" id="ARBA00004496"/>
    </source>
</evidence>
<evidence type="ECO:0000259" key="14">
    <source>
        <dbReference type="PROSITE" id="PS51844"/>
    </source>
</evidence>
<keyword evidence="16" id="KW-1185">Reference proteome</keyword>
<evidence type="ECO:0000313" key="15">
    <source>
        <dbReference type="EMBL" id="GAU97810.1"/>
    </source>
</evidence>
<dbReference type="Gene3D" id="1.20.120.720">
    <property type="entry name" value="Myosin VI head, motor domain, U50 subdomain"/>
    <property type="match status" value="1"/>
</dbReference>
<comment type="caution">
    <text evidence="15">The sequence shown here is derived from an EMBL/GenBank/DDBJ whole genome shotgun (WGS) entry which is preliminary data.</text>
</comment>
<dbReference type="GO" id="GO:0007015">
    <property type="term" value="P:actin filament organization"/>
    <property type="evidence" value="ECO:0007669"/>
    <property type="project" value="TreeGrafter"/>
</dbReference>
<dbReference type="PROSITE" id="PS51456">
    <property type="entry name" value="MYOSIN_MOTOR"/>
    <property type="match status" value="1"/>
</dbReference>
<dbReference type="Gene3D" id="1.10.10.820">
    <property type="match status" value="1"/>
</dbReference>
<proteinExistence type="inferred from homology"/>
<dbReference type="Gene3D" id="3.30.70.1590">
    <property type="match status" value="1"/>
</dbReference>
<dbReference type="GO" id="GO:0005886">
    <property type="term" value="C:plasma membrane"/>
    <property type="evidence" value="ECO:0007669"/>
    <property type="project" value="TreeGrafter"/>
</dbReference>
<dbReference type="GO" id="GO:0030048">
    <property type="term" value="P:actin filament-based movement"/>
    <property type="evidence" value="ECO:0007669"/>
    <property type="project" value="TreeGrafter"/>
</dbReference>
<sequence>MFDTKKKVWAPDPVEGYRLGRIEDIGANELTIEFIEPGKDGKKISAPYELVFAAEDNDKKTVDDNCALMHVNEATLLHNLRLRYSKDLIYTYVANILIAVNPYKSLPDLYSPAAIKKYQGMSLGTLPPHVFAIADKSFRDMRVLKQSQSIIVSGESGAGKTESTKYIIRYLCESWGAQSGKLEERILEANPILEAFGNAKTMRNNNSSRFGKFVEIHFTKQQQVAGGFISHYLLEKSRICLQSEGERNYHIFFQLLAGAPDEIKSKFRLTTPADYQYLNRGATKFFAGKTNQKILASRGLQSVGLQDAVVDDIRDFSITDRSLSHLGLTDEEKLLVYATVAAVLHLGNIAFEDAGDTKDGCRITKNTDQSLIVASALLGVDKEEMKDSLTCRVVQAARGGMKGTVIRVNLKPYEAASARDALAKAIYSALFDFIVAKINECIPFSASQYYIGILDIAGFEFFTVNSFEQFCINYANEKLQQFFNDRILKSEQELYAKEGLNVGKIAFVDNADCIDLIEGKNVGLFDMLDEESKLPKPNSQNFTQMVHTRHKAHFRLAIPRKSKLKEHRDLRDEEGFLVRHFAGAVCYQTSQFIEKNNDALHASLEALIQESQNLKFLFRNEKDGMFQSTNQGKLTFISVGSKFRTQLKQLMEKLNSTGTSFIRCIKPNMSMMDGLFEGGLILNQLQCSGMTSVLQLMQQGYPSRCYFADLYAMYKDFLPKGLSNLDPRLFCKALFRALGLNDTDYKFGMTRVFFKPGKFAEFDQMLKADPKNLAVLVAKVKQWLLRARFRKAQYVAWTVLKLRNKILYRRAALIKLQSHLRKHLAMKKYRPRILGLKALRMLDNQLEEMKEMAQKLKIDREAALNQVIRLTQTIEKLRDDIKNGKVDGKSIDVSVKAIQDTAQRTLDDLQKRVHAQKTKEEQERIRKLQEEMENERKRREADIKKKKDEEEERLQRIQLEERRKIEEERARLMEQDNKKLAAKLAEERLKQMGDQQTRELQEERDHALAIRLAQEGEGHVDDTGSLRRSVNVQRSAANKKYDLAKWKYAELRDAINTSCDLELLEACREEFHRRLKVYHAWKAKNRKPHEHDDQRAPTSIMENAHSDDLLGGTKSNGAHKTLSEQRYFRIPFMRSTSNGISQTRRGLWYAHFDGPWIARQMEIHSDKPPVLLVAGKDDTEMLELSLENTGLTQRRGAEILESDFQEEWLKHGGGDYTRPQSRHKGRTKL</sequence>
<keyword evidence="3" id="KW-0963">Cytoplasm</keyword>
<dbReference type="PROSITE" id="PS50096">
    <property type="entry name" value="IQ"/>
    <property type="match status" value="1"/>
</dbReference>
<name>A0A1D1VA86_RAMVA</name>
<dbReference type="InterPro" id="IPR004009">
    <property type="entry name" value="SH3_Myosin"/>
</dbReference>
<keyword evidence="10 11" id="KW-0009">Actin-binding</keyword>
<evidence type="ECO:0000256" key="3">
    <source>
        <dbReference type="ARBA" id="ARBA00022490"/>
    </source>
</evidence>
<keyword evidence="7" id="KW-0112">Calmodulin-binding</keyword>
<evidence type="ECO:0000256" key="9">
    <source>
        <dbReference type="ARBA" id="ARBA00023175"/>
    </source>
</evidence>
<dbReference type="GO" id="GO:0016459">
    <property type="term" value="C:myosin complex"/>
    <property type="evidence" value="ECO:0007669"/>
    <property type="project" value="UniProtKB-KW"/>
</dbReference>
<dbReference type="GO" id="GO:0000146">
    <property type="term" value="F:microfilament motor activity"/>
    <property type="evidence" value="ECO:0007669"/>
    <property type="project" value="TreeGrafter"/>
</dbReference>
<dbReference type="InterPro" id="IPR049016">
    <property type="entry name" value="MYO6_lever"/>
</dbReference>
<evidence type="ECO:0000256" key="10">
    <source>
        <dbReference type="ARBA" id="ARBA00023203"/>
    </source>
</evidence>
<evidence type="ECO:0000256" key="2">
    <source>
        <dbReference type="ARBA" id="ARBA00008314"/>
    </source>
</evidence>
<dbReference type="PRINTS" id="PR00193">
    <property type="entry name" value="MYOSINHEAVY"/>
</dbReference>
<dbReference type="OrthoDB" id="6108017at2759"/>
<dbReference type="PROSITE" id="PS51844">
    <property type="entry name" value="SH3_LIKE"/>
    <property type="match status" value="1"/>
</dbReference>
<keyword evidence="5 11" id="KW-0547">Nucleotide-binding</keyword>
<dbReference type="GO" id="GO:0005524">
    <property type="term" value="F:ATP binding"/>
    <property type="evidence" value="ECO:0007669"/>
    <property type="project" value="UniProtKB-UniRule"/>
</dbReference>
<keyword evidence="8 11" id="KW-0518">Myosin</keyword>
<dbReference type="STRING" id="947166.A0A1D1VA86"/>
<gene>
    <name evidence="15" type="primary">RvY_09041-1</name>
    <name evidence="15" type="synonym">RvY_09041.1</name>
    <name evidence="15" type="ORF">RvY_09041</name>
</gene>
<dbReference type="Gene3D" id="2.30.30.360">
    <property type="entry name" value="Myosin S1 fragment, N-terminal"/>
    <property type="match status" value="1"/>
</dbReference>
<dbReference type="InterPro" id="IPR032412">
    <property type="entry name" value="Myosin-VI_CBD"/>
</dbReference>
<organism evidence="15 16">
    <name type="scientific">Ramazzottius varieornatus</name>
    <name type="common">Water bear</name>
    <name type="synonym">Tardigrade</name>
    <dbReference type="NCBI Taxonomy" id="947166"/>
    <lineage>
        <taxon>Eukaryota</taxon>
        <taxon>Metazoa</taxon>
        <taxon>Ecdysozoa</taxon>
        <taxon>Tardigrada</taxon>
        <taxon>Eutardigrada</taxon>
        <taxon>Parachela</taxon>
        <taxon>Hypsibioidea</taxon>
        <taxon>Ramazzottiidae</taxon>
        <taxon>Ramazzottius</taxon>
    </lineage>
</organism>
<dbReference type="Pfam" id="PF16521">
    <property type="entry name" value="Myosin-VI_CBD"/>
    <property type="match status" value="1"/>
</dbReference>
<dbReference type="InterPro" id="IPR001609">
    <property type="entry name" value="Myosin_head_motor_dom-like"/>
</dbReference>
<keyword evidence="6 11" id="KW-0067">ATP-binding</keyword>
<dbReference type="InterPro" id="IPR027417">
    <property type="entry name" value="P-loop_NTPase"/>
</dbReference>
<comment type="subcellular location">
    <subcellularLocation>
        <location evidence="1">Cytoplasm</location>
    </subcellularLocation>
</comment>
<dbReference type="CDD" id="cd21958">
    <property type="entry name" value="MyUb_Myo6"/>
    <property type="match status" value="1"/>
</dbReference>
<evidence type="ECO:0000256" key="6">
    <source>
        <dbReference type="ARBA" id="ARBA00022840"/>
    </source>
</evidence>
<dbReference type="CDD" id="cd21759">
    <property type="entry name" value="CBD_MYO6-like"/>
    <property type="match status" value="1"/>
</dbReference>
<evidence type="ECO:0000256" key="5">
    <source>
        <dbReference type="ARBA" id="ARBA00022741"/>
    </source>
</evidence>
<dbReference type="InterPro" id="IPR008989">
    <property type="entry name" value="Myosin_S1_N"/>
</dbReference>
<dbReference type="SUPFAM" id="SSF52540">
    <property type="entry name" value="P-loop containing nucleoside triphosphate hydrolases"/>
    <property type="match status" value="1"/>
</dbReference>
<protein>
    <submittedName>
        <fullName evidence="15">Uncharacterized protein</fullName>
    </submittedName>
</protein>
<feature type="binding site" evidence="11">
    <location>
        <begin position="154"/>
        <end position="161"/>
    </location>
    <ligand>
        <name>ATP</name>
        <dbReference type="ChEBI" id="CHEBI:30616"/>
    </ligand>
</feature>
<dbReference type="Gene3D" id="1.20.58.530">
    <property type="match status" value="1"/>
</dbReference>
<evidence type="ECO:0000256" key="8">
    <source>
        <dbReference type="ARBA" id="ARBA00023123"/>
    </source>
</evidence>
<feature type="domain" description="Myosin N-terminal SH3-like" evidence="14">
    <location>
        <begin position="3"/>
        <end position="56"/>
    </location>
</feature>
<dbReference type="EMBL" id="BDGG01000004">
    <property type="protein sequence ID" value="GAU97810.1"/>
    <property type="molecule type" value="Genomic_DNA"/>
</dbReference>
<feature type="region of interest" description="Actin-binding" evidence="11">
    <location>
        <begin position="647"/>
        <end position="669"/>
    </location>
</feature>
<dbReference type="GO" id="GO:0005516">
    <property type="term" value="F:calmodulin binding"/>
    <property type="evidence" value="ECO:0007669"/>
    <property type="project" value="UniProtKB-KW"/>
</dbReference>
<evidence type="ECO:0000256" key="12">
    <source>
        <dbReference type="SAM" id="MobiDB-lite"/>
    </source>
</evidence>
<dbReference type="FunFam" id="1.10.10.820:FF:000001">
    <property type="entry name" value="Myosin heavy chain"/>
    <property type="match status" value="1"/>
</dbReference>
<dbReference type="FunFam" id="3.40.850.10:FF:000018">
    <property type="entry name" value="unconventional myosin-VI isoform X1"/>
    <property type="match status" value="1"/>
</dbReference>
<dbReference type="Pfam" id="PF00063">
    <property type="entry name" value="Myosin_head"/>
    <property type="match status" value="1"/>
</dbReference>
<dbReference type="Proteomes" id="UP000186922">
    <property type="component" value="Unassembled WGS sequence"/>
</dbReference>
<evidence type="ECO:0000259" key="13">
    <source>
        <dbReference type="PROSITE" id="PS51456"/>
    </source>
</evidence>
<dbReference type="SMART" id="SM00242">
    <property type="entry name" value="MYSc"/>
    <property type="match status" value="1"/>
</dbReference>
<feature type="compositionally biased region" description="Basic residues" evidence="12">
    <location>
        <begin position="1220"/>
        <end position="1229"/>
    </location>
</feature>
<evidence type="ECO:0000256" key="11">
    <source>
        <dbReference type="PROSITE-ProRule" id="PRU00782"/>
    </source>
</evidence>
<feature type="region of interest" description="Disordered" evidence="12">
    <location>
        <begin position="1210"/>
        <end position="1229"/>
    </location>
</feature>
<dbReference type="Pfam" id="PF21521">
    <property type="entry name" value="MYO6_lever"/>
    <property type="match status" value="1"/>
</dbReference>
<accession>A0A1D1VA86</accession>
<dbReference type="InterPro" id="IPR036961">
    <property type="entry name" value="Kinesin_motor_dom_sf"/>
</dbReference>
<dbReference type="PANTHER" id="PTHR13140:SF745">
    <property type="entry name" value="UNCONVENTIONAL MYOSIN-VI"/>
    <property type="match status" value="1"/>
</dbReference>
<keyword evidence="4" id="KW-0597">Phosphoprotein</keyword>
<dbReference type="CDD" id="cd01382">
    <property type="entry name" value="MYSc_Myo6"/>
    <property type="match status" value="1"/>
</dbReference>
<dbReference type="Gene3D" id="3.40.850.10">
    <property type="entry name" value="Kinesin motor domain"/>
    <property type="match status" value="1"/>
</dbReference>
<dbReference type="Gene3D" id="6.10.220.10">
    <property type="match status" value="1"/>
</dbReference>
<feature type="region of interest" description="Disordered" evidence="12">
    <location>
        <begin position="912"/>
        <end position="952"/>
    </location>
</feature>
<dbReference type="FunFam" id="1.20.58.530:FF:000006">
    <property type="entry name" value="Putative unconventional myosin-VI"/>
    <property type="match status" value="1"/>
</dbReference>
<evidence type="ECO:0000256" key="7">
    <source>
        <dbReference type="ARBA" id="ARBA00022860"/>
    </source>
</evidence>